<dbReference type="SUPFAM" id="SSF56601">
    <property type="entry name" value="beta-lactamase/transpeptidase-like"/>
    <property type="match status" value="1"/>
</dbReference>
<name>A0A2V3DSL7_9MICC</name>
<keyword evidence="3" id="KW-0121">Carboxypeptidase</keyword>
<reference evidence="3 4" key="1">
    <citation type="submission" date="2018-05" db="EMBL/GenBank/DDBJ databases">
        <title>Genetic diversity of glacier-inhabiting Cryobacterium bacteria in China and description of Cryobacterium mengkeensis sp. nov. and Arthrobacter glacialis sp. nov.</title>
        <authorList>
            <person name="Liu Q."/>
            <person name="Xin Y.-H."/>
        </authorList>
    </citation>
    <scope>NUCLEOTIDE SEQUENCE [LARGE SCALE GENOMIC DNA]</scope>
    <source>
        <strain evidence="3 4">GP3</strain>
    </source>
</reference>
<keyword evidence="2" id="KW-0378">Hydrolase</keyword>
<sequence>MGRTSKAVTSGLLICALAAVTVPVGLNLLPAFLPQDPAAVAVVPAAQLAPTSISTLSGISPLSAEAPLPDTAKLSAELSQALKYDGAGTFSMYVSDVSSGKALFSQDGQVARTPASNLKLLTAAAALDTLGPGTRLPTQVLAGATANDIVLRGGGDTMLGAGEGDPEAALGHAGLADLAAETATALAAAGVKGPVTLKVDDTLFTGAALNPQWTEGDVEAGEIAPIFPLALNAGRYEPGVLSGPRPQDSAMTAAQTFSDALADAGVATTDLISRTTGAGAGAVLASVDSATVAEQVQYMLSESDNYVAEALGRMVAVKLGSAASNAGSVAAVRQVAEALGLSMDGVLTTDNCGLGVGNLISSERLVALILLMLADPSSDIGQALPGLPIAGLSGSLSQRFVTAPDLAGAGLVRAKTGSLNEVTALSGYVINSHGRLLAFSILGNGLSGGAGAARPVVDDAATILAQS</sequence>
<dbReference type="RefSeq" id="WP_110105808.1">
    <property type="nucleotide sequence ID" value="NZ_JACBZZ010000001.1"/>
</dbReference>
<proteinExistence type="inferred from homology"/>
<dbReference type="OrthoDB" id="56883at2"/>
<protein>
    <submittedName>
        <fullName evidence="3">D-alanyl-D-alanine carboxypeptidase/D-alanyl-D-alanine-endopeptidase</fullName>
    </submittedName>
</protein>
<dbReference type="PRINTS" id="PR00922">
    <property type="entry name" value="DADACBPTASE3"/>
</dbReference>
<dbReference type="AlphaFoldDB" id="A0A2V3DSL7"/>
<dbReference type="InterPro" id="IPR012338">
    <property type="entry name" value="Beta-lactam/transpept-like"/>
</dbReference>
<dbReference type="GO" id="GO:0006508">
    <property type="term" value="P:proteolysis"/>
    <property type="evidence" value="ECO:0007669"/>
    <property type="project" value="InterPro"/>
</dbReference>
<dbReference type="Pfam" id="PF02113">
    <property type="entry name" value="Peptidase_S13"/>
    <property type="match status" value="2"/>
</dbReference>
<dbReference type="Gene3D" id="3.40.710.10">
    <property type="entry name" value="DD-peptidase/beta-lactamase superfamily"/>
    <property type="match status" value="2"/>
</dbReference>
<evidence type="ECO:0000256" key="2">
    <source>
        <dbReference type="ARBA" id="ARBA00022801"/>
    </source>
</evidence>
<comment type="similarity">
    <text evidence="1">Belongs to the peptidase S13 family.</text>
</comment>
<evidence type="ECO:0000313" key="4">
    <source>
        <dbReference type="Proteomes" id="UP000246303"/>
    </source>
</evidence>
<dbReference type="InterPro" id="IPR000667">
    <property type="entry name" value="Peptidase_S13"/>
</dbReference>
<dbReference type="PANTHER" id="PTHR30023:SF0">
    <property type="entry name" value="PENICILLIN-SENSITIVE CARBOXYPEPTIDASE A"/>
    <property type="match status" value="1"/>
</dbReference>
<dbReference type="Proteomes" id="UP000246303">
    <property type="component" value="Unassembled WGS sequence"/>
</dbReference>
<accession>A0A2V3DSL7</accession>
<gene>
    <name evidence="3" type="primary">dacB</name>
    <name evidence="3" type="ORF">CVS29_07980</name>
</gene>
<comment type="caution">
    <text evidence="3">The sequence shown here is derived from an EMBL/GenBank/DDBJ whole genome shotgun (WGS) entry which is preliminary data.</text>
</comment>
<evidence type="ECO:0000256" key="1">
    <source>
        <dbReference type="ARBA" id="ARBA00006096"/>
    </source>
</evidence>
<organism evidence="3 4">
    <name type="scientific">Arthrobacter psychrochitiniphilus</name>
    <dbReference type="NCBI Taxonomy" id="291045"/>
    <lineage>
        <taxon>Bacteria</taxon>
        <taxon>Bacillati</taxon>
        <taxon>Actinomycetota</taxon>
        <taxon>Actinomycetes</taxon>
        <taxon>Micrococcales</taxon>
        <taxon>Micrococcaceae</taxon>
        <taxon>Arthrobacter</taxon>
    </lineage>
</organism>
<evidence type="ECO:0000313" key="3">
    <source>
        <dbReference type="EMBL" id="PXA65942.1"/>
    </source>
</evidence>
<dbReference type="GO" id="GO:0000270">
    <property type="term" value="P:peptidoglycan metabolic process"/>
    <property type="evidence" value="ECO:0007669"/>
    <property type="project" value="TreeGrafter"/>
</dbReference>
<keyword evidence="3" id="KW-0645">Protease</keyword>
<dbReference type="NCBIfam" id="TIGR00666">
    <property type="entry name" value="PBP4"/>
    <property type="match status" value="1"/>
</dbReference>
<dbReference type="PANTHER" id="PTHR30023">
    <property type="entry name" value="D-ALANYL-D-ALANINE CARBOXYPEPTIDASE"/>
    <property type="match status" value="1"/>
</dbReference>
<keyword evidence="4" id="KW-1185">Reference proteome</keyword>
<dbReference type="GO" id="GO:0004185">
    <property type="term" value="F:serine-type carboxypeptidase activity"/>
    <property type="evidence" value="ECO:0007669"/>
    <property type="project" value="InterPro"/>
</dbReference>
<dbReference type="EMBL" id="QHLZ01000004">
    <property type="protein sequence ID" value="PXA65942.1"/>
    <property type="molecule type" value="Genomic_DNA"/>
</dbReference>